<name>A0ABQ6H6W9_9GAMM</name>
<dbReference type="InterPro" id="IPR001736">
    <property type="entry name" value="PLipase_D/transphosphatidylase"/>
</dbReference>
<dbReference type="SUPFAM" id="SSF56024">
    <property type="entry name" value="Phospholipase D/nuclease"/>
    <property type="match status" value="2"/>
</dbReference>
<keyword evidence="3" id="KW-1185">Reference proteome</keyword>
<dbReference type="Proteomes" id="UP001157133">
    <property type="component" value="Unassembled WGS sequence"/>
</dbReference>
<proteinExistence type="predicted"/>
<dbReference type="RefSeq" id="WP_284208649.1">
    <property type="nucleotide sequence ID" value="NZ_BSSU01000013.1"/>
</dbReference>
<dbReference type="EMBL" id="BSSU01000013">
    <property type="protein sequence ID" value="GLX83244.1"/>
    <property type="molecule type" value="Genomic_DNA"/>
</dbReference>
<dbReference type="PANTHER" id="PTHR21248">
    <property type="entry name" value="CARDIOLIPIN SYNTHASE"/>
    <property type="match status" value="1"/>
</dbReference>
<protein>
    <submittedName>
        <fullName evidence="2">Phospholipase D family protein</fullName>
    </submittedName>
</protein>
<dbReference type="SMART" id="SM00155">
    <property type="entry name" value="PLDc"/>
    <property type="match status" value="2"/>
</dbReference>
<dbReference type="Pfam" id="PF13091">
    <property type="entry name" value="PLDc_2"/>
    <property type="match status" value="1"/>
</dbReference>
<organism evidence="2 3">
    <name type="scientific">Thalassotalea eurytherma</name>
    <dbReference type="NCBI Taxonomy" id="1144278"/>
    <lineage>
        <taxon>Bacteria</taxon>
        <taxon>Pseudomonadati</taxon>
        <taxon>Pseudomonadota</taxon>
        <taxon>Gammaproteobacteria</taxon>
        <taxon>Alteromonadales</taxon>
        <taxon>Colwelliaceae</taxon>
        <taxon>Thalassotalea</taxon>
    </lineage>
</organism>
<evidence type="ECO:0000313" key="3">
    <source>
        <dbReference type="Proteomes" id="UP001157133"/>
    </source>
</evidence>
<dbReference type="Gene3D" id="3.30.870.10">
    <property type="entry name" value="Endonuclease Chain A"/>
    <property type="match status" value="2"/>
</dbReference>
<accession>A0ABQ6H6W9</accession>
<sequence length="602" mass="67674">MTRLLVLFVLISAVFLNGCSSTPSCDEQNSDSTCGAQVGVADPAIDDLYFVRTIFSQSELSSSGLDPLQLALDSSTPVNSAKAKILGPTTDDGIRSIASKIWLIDNAQHTIDATYYIFARDLIGHAFLGALCNAVQRGVDVRLMVDSIGSYSLNHAELKALKNCEESAGYIKNAQGELTSRKARMQIVIFNALSKVFVNVNRRSHDKMLVIDGAFPDKAVVMTGGRNISLDYYGINDDGSENEDTFKDLEILLRTGDYSPSDLSTLGQVSQAYMSVLYLNKGNKQITTLFPYFMERAKAQEALGQLKSFDLFKQHYDQMSEYIDQDYRDVDVRLAHELANLISTNVVEKRVENLNSNPSSIVALLKRSGDERSQVKHIRIVSPYLFLAQYKTPTGKIIMDEKEDLEAWLAEDPERTIEIITNSVLTSDNFFAQSMIDQDLAPRLLMTPEMVEVWQDDWDKGEFNQSFIESDEFLDAIDNPRIKIYQTGKLDSNILGGDNVYGKLHAKFVFSDSVGFVGTTNLDYRSRLYNNEMGFFFVGDELKEDLAVIFDSLKANSYLWGTPQWLEMRKSLIEVGGIKGKSTKRQRKIYTDLIRTGLKWQF</sequence>
<reference evidence="2 3" key="1">
    <citation type="submission" date="2023-03" db="EMBL/GenBank/DDBJ databases">
        <title>Draft genome sequence of Thalassotalea eurytherma JCM 18482T.</title>
        <authorList>
            <person name="Sawabe T."/>
        </authorList>
    </citation>
    <scope>NUCLEOTIDE SEQUENCE [LARGE SCALE GENOMIC DNA]</scope>
    <source>
        <strain evidence="2 3">JCM 18482</strain>
    </source>
</reference>
<dbReference type="InterPro" id="IPR025202">
    <property type="entry name" value="PLD-like_dom"/>
</dbReference>
<evidence type="ECO:0000259" key="1">
    <source>
        <dbReference type="PROSITE" id="PS50035"/>
    </source>
</evidence>
<feature type="domain" description="PLD phosphodiesterase" evidence="1">
    <location>
        <begin position="200"/>
        <end position="232"/>
    </location>
</feature>
<feature type="domain" description="PLD phosphodiesterase" evidence="1">
    <location>
        <begin position="500"/>
        <end position="526"/>
    </location>
</feature>
<dbReference type="PROSITE" id="PS50035">
    <property type="entry name" value="PLD"/>
    <property type="match status" value="2"/>
</dbReference>
<gene>
    <name evidence="2" type="primary">plD</name>
    <name evidence="2" type="ORF">theurythT_26960</name>
</gene>
<dbReference type="PANTHER" id="PTHR21248:SF12">
    <property type="entry name" value="CARDIOLIPIN SYNTHASE C"/>
    <property type="match status" value="1"/>
</dbReference>
<evidence type="ECO:0000313" key="2">
    <source>
        <dbReference type="EMBL" id="GLX83244.1"/>
    </source>
</evidence>
<comment type="caution">
    <text evidence="2">The sequence shown here is derived from an EMBL/GenBank/DDBJ whole genome shotgun (WGS) entry which is preliminary data.</text>
</comment>